<evidence type="ECO:0000313" key="5">
    <source>
        <dbReference type="Proteomes" id="UP001150569"/>
    </source>
</evidence>
<comment type="caution">
    <text evidence="4">The sequence shown here is derived from an EMBL/GenBank/DDBJ whole genome shotgun (WGS) entry which is preliminary data.</text>
</comment>
<dbReference type="InterPro" id="IPR018559">
    <property type="entry name" value="DUF2015"/>
</dbReference>
<accession>A0A9W8A6E6</accession>
<keyword evidence="3" id="KW-0472">Membrane</keyword>
<dbReference type="PANTHER" id="PTHR28023">
    <property type="entry name" value="UPF0357 PROTEIN YCL012C"/>
    <property type="match status" value="1"/>
</dbReference>
<protein>
    <submittedName>
        <fullName evidence="4">Uncharacterized protein</fullName>
    </submittedName>
</protein>
<comment type="similarity">
    <text evidence="1">Belongs to the UPF0357 family.</text>
</comment>
<dbReference type="OrthoDB" id="447314at2759"/>
<keyword evidence="3" id="KW-1133">Transmembrane helix</keyword>
<keyword evidence="3" id="KW-0812">Transmembrane</keyword>
<dbReference type="AlphaFoldDB" id="A0A9W8A6E6"/>
<dbReference type="Pfam" id="PF09435">
    <property type="entry name" value="DUF2015"/>
    <property type="match status" value="1"/>
</dbReference>
<organism evidence="4 5">
    <name type="scientific">Tieghemiomyces parasiticus</name>
    <dbReference type="NCBI Taxonomy" id="78921"/>
    <lineage>
        <taxon>Eukaryota</taxon>
        <taxon>Fungi</taxon>
        <taxon>Fungi incertae sedis</taxon>
        <taxon>Zoopagomycota</taxon>
        <taxon>Kickxellomycotina</taxon>
        <taxon>Dimargaritomycetes</taxon>
        <taxon>Dimargaritales</taxon>
        <taxon>Dimargaritaceae</taxon>
        <taxon>Tieghemiomyces</taxon>
    </lineage>
</organism>
<reference evidence="4" key="1">
    <citation type="submission" date="2022-07" db="EMBL/GenBank/DDBJ databases">
        <title>Phylogenomic reconstructions and comparative analyses of Kickxellomycotina fungi.</title>
        <authorList>
            <person name="Reynolds N.K."/>
            <person name="Stajich J.E."/>
            <person name="Barry K."/>
            <person name="Grigoriev I.V."/>
            <person name="Crous P."/>
            <person name="Smith M.E."/>
        </authorList>
    </citation>
    <scope>NUCLEOTIDE SEQUENCE</scope>
    <source>
        <strain evidence="4">RSA 861</strain>
    </source>
</reference>
<name>A0A9W8A6E6_9FUNG</name>
<dbReference type="EMBL" id="JANBPT010000318">
    <property type="protein sequence ID" value="KAJ1923683.1"/>
    <property type="molecule type" value="Genomic_DNA"/>
</dbReference>
<proteinExistence type="inferred from homology"/>
<dbReference type="Proteomes" id="UP001150569">
    <property type="component" value="Unassembled WGS sequence"/>
</dbReference>
<keyword evidence="2" id="KW-0732">Signal</keyword>
<sequence length="159" mass="17832">MYTAAYLIPLAVITVWYLVRTWRNYRQYHSSTSAADPHHFSFSDLLHSLPLVPHRLYNPLSRINHDAAGSDATGSFQADLEAGLSSAYFDLNTNIASGDVRAGLDRGEEIKHIMTSEKCGFDEARKIYHQRVMRSNNIDPNTGIPLDPKAVLFLPKGRS</sequence>
<gene>
    <name evidence="4" type="ORF">IWQ60_005709</name>
</gene>
<evidence type="ECO:0000256" key="1">
    <source>
        <dbReference type="ARBA" id="ARBA00008325"/>
    </source>
</evidence>
<evidence type="ECO:0000256" key="3">
    <source>
        <dbReference type="SAM" id="Phobius"/>
    </source>
</evidence>
<keyword evidence="5" id="KW-1185">Reference proteome</keyword>
<evidence type="ECO:0000256" key="2">
    <source>
        <dbReference type="ARBA" id="ARBA00022729"/>
    </source>
</evidence>
<feature type="transmembrane region" description="Helical" evidence="3">
    <location>
        <begin position="6"/>
        <end position="22"/>
    </location>
</feature>
<evidence type="ECO:0000313" key="4">
    <source>
        <dbReference type="EMBL" id="KAJ1923683.1"/>
    </source>
</evidence>
<dbReference type="PANTHER" id="PTHR28023:SF1">
    <property type="entry name" value="UPF0357 PROTEIN YCL012C"/>
    <property type="match status" value="1"/>
</dbReference>